<evidence type="ECO:0000256" key="1">
    <source>
        <dbReference type="SAM" id="MobiDB-lite"/>
    </source>
</evidence>
<evidence type="ECO:0000313" key="3">
    <source>
        <dbReference type="Proteomes" id="UP000245956"/>
    </source>
</evidence>
<organism evidence="2 3">
    <name type="scientific">Purpureocillium lilacinum</name>
    <name type="common">Paecilomyces lilacinus</name>
    <dbReference type="NCBI Taxonomy" id="33203"/>
    <lineage>
        <taxon>Eukaryota</taxon>
        <taxon>Fungi</taxon>
        <taxon>Dikarya</taxon>
        <taxon>Ascomycota</taxon>
        <taxon>Pezizomycotina</taxon>
        <taxon>Sordariomycetes</taxon>
        <taxon>Hypocreomycetidae</taxon>
        <taxon>Hypocreales</taxon>
        <taxon>Ophiocordycipitaceae</taxon>
        <taxon>Purpureocillium</taxon>
    </lineage>
</organism>
<name>A0A2U3EMI1_PURLI</name>
<accession>A0A2U3EMI1</accession>
<dbReference type="EMBL" id="LCWV01000002">
    <property type="protein sequence ID" value="PWI75703.1"/>
    <property type="molecule type" value="Genomic_DNA"/>
</dbReference>
<reference evidence="2 3" key="1">
    <citation type="journal article" date="2016" name="Front. Microbiol.">
        <title>Genome and transcriptome sequences reveal the specific parasitism of the nematophagous Purpureocillium lilacinum 36-1.</title>
        <authorList>
            <person name="Xie J."/>
            <person name="Li S."/>
            <person name="Mo C."/>
            <person name="Xiao X."/>
            <person name="Peng D."/>
            <person name="Wang G."/>
            <person name="Xiao Y."/>
        </authorList>
    </citation>
    <scope>NUCLEOTIDE SEQUENCE [LARGE SCALE GENOMIC DNA]</scope>
    <source>
        <strain evidence="2 3">36-1</strain>
    </source>
</reference>
<feature type="compositionally biased region" description="Polar residues" evidence="1">
    <location>
        <begin position="271"/>
        <end position="280"/>
    </location>
</feature>
<comment type="caution">
    <text evidence="2">The sequence shown here is derived from an EMBL/GenBank/DDBJ whole genome shotgun (WGS) entry which is preliminary data.</text>
</comment>
<proteinExistence type="predicted"/>
<sequence length="1332" mass="143461">MYVGDLALCRRGSQAASSLWSAEFGSRRTKGDGWRWAVDDVEMLSLVAMVCQRRKIVVVCPAMLCLARYSPRQSSKRPGYDGRKHLNAGAWLNGFVVPGLGVGPWHRVKRPCRAVGVDQAFAESNQDDRVTRFAAQCPNGGEDATKPGLAVARGVGARAPGRCGVGQLQLRKVRGSGLVQHRTAPSAESCSALDVWYADARPIASHIKAFGTARCDPGGAGQGMHPLPAIQSASLVRSVEDGSAPGMNTGLAVGRIAFRSAGEHGDDQGRPASTSTTQVRLDTRRTLAAGPRRQLGTSANWGEGNLSSDVDDASHAGRRECLSTDVTARIALGGGGTSPSLADGLSRPRAARLAGTARGLEWLRRDLSMRWNLRVEAQSKGGRCDRWTAGALLTCTFRVHTARAIQDRTPAAIHRSGRTGQTLTTHNGYLRTLRTRQGLPHRILRTYRAGPARASPVPSGPPLACSPPAATESHVAKSRMCSTAAYCHVGAADSFAHIPIPDALHSVSGADKLRPVVDKGISAGHADRVDSCLLRVVHASAGSVTISGAMISDLAACLSRLRLARLEPSIVSIVLSNDSRRVSRHTAMVARAFSSATFCHSQRSPAACVSNQGGSGFTLQAVALGFSVTFAANPVVAGEERSYHLSWFRGVGPLAASYLCGVVARRLRPGPRKPAMLASDGVPWRWHLACPDPIKPIHEADEQCNVIDRSTAKPIRLFLGRIWFKLTARKVCRPVPSVKVVVRMRVQAALVAESFPYWVMLQARRANKQRFAASQEAAGLELESTRARVDGADASANQVPARRPALSLISVVGSVLNAQFTNTSHRCGHDIHSSSRAAFAWAGCHSLASAQRDQLFCAKLDWQVGCEQQGLRIPALEAQPCVPARVPWQFCWSQLFDVASAAQHHRQQGNLRQALGRSVRFAAIQALSSLCVRTGWHTSHETRRGANHGAPFRDADFPFLGKTARWVMDIESWGPGHLLRQVGDAWRAACAVPRALVRTNFREEGPEKDRRHDGHVGTLARFEARRLAHVKSLDSSEGVPALAGFLEASVLAVDGSSSGLKVGAVHAEPQIWEASLADPGHGSAGHGRGRRAVDGEVNGQLAAHGHLQDETEAGLGTRETPPTSFKLSLLGHVGPDPSRHFGTVTDRDHLARWIASRPSSAMGRDPPPRRTQLLHTRTAVGNNTQLSVKTDPCRRRTHEPPRPRREREIAASPINLANWLPGSFPCSPEDHRSSSVFSSPPHWICFLQWSRSASPADRDLSQVHSSDAHPCGPPLQSECNPLLHASPVPGGLDVTAYRARRFSGKDWDRHRAPCPIRAILAAQGEKMAADKT</sequence>
<gene>
    <name evidence="2" type="ORF">PCL_06361</name>
</gene>
<protein>
    <submittedName>
        <fullName evidence="2">Uncharacterized protein</fullName>
    </submittedName>
</protein>
<evidence type="ECO:0000313" key="2">
    <source>
        <dbReference type="EMBL" id="PWI75703.1"/>
    </source>
</evidence>
<dbReference type="Proteomes" id="UP000245956">
    <property type="component" value="Unassembled WGS sequence"/>
</dbReference>
<feature type="region of interest" description="Disordered" evidence="1">
    <location>
        <begin position="261"/>
        <end position="312"/>
    </location>
</feature>
<feature type="compositionally biased region" description="Polar residues" evidence="1">
    <location>
        <begin position="295"/>
        <end position="308"/>
    </location>
</feature>